<organism evidence="1 2">
    <name type="scientific">Terricaulis silvestris</name>
    <dbReference type="NCBI Taxonomy" id="2686094"/>
    <lineage>
        <taxon>Bacteria</taxon>
        <taxon>Pseudomonadati</taxon>
        <taxon>Pseudomonadota</taxon>
        <taxon>Alphaproteobacteria</taxon>
        <taxon>Caulobacterales</taxon>
        <taxon>Caulobacteraceae</taxon>
        <taxon>Terricaulis</taxon>
    </lineage>
</organism>
<protein>
    <submittedName>
        <fullName evidence="1">Uncharacterized protein</fullName>
    </submittedName>
</protein>
<evidence type="ECO:0000313" key="2">
    <source>
        <dbReference type="Proteomes" id="UP000431269"/>
    </source>
</evidence>
<dbReference type="AlphaFoldDB" id="A0A6I6MK02"/>
<reference evidence="2" key="1">
    <citation type="submission" date="2019-12" db="EMBL/GenBank/DDBJ databases">
        <title>Complete genome of Terracaulis silvestris 0127_4.</title>
        <authorList>
            <person name="Vieira S."/>
            <person name="Riedel T."/>
            <person name="Sproer C."/>
            <person name="Pascual J."/>
            <person name="Boedeker C."/>
            <person name="Overmann J."/>
        </authorList>
    </citation>
    <scope>NUCLEOTIDE SEQUENCE [LARGE SCALE GENOMIC DNA]</scope>
    <source>
        <strain evidence="2">0127_4</strain>
    </source>
</reference>
<dbReference type="RefSeq" id="WP_158764430.1">
    <property type="nucleotide sequence ID" value="NZ_CP047045.1"/>
</dbReference>
<evidence type="ECO:0000313" key="1">
    <source>
        <dbReference type="EMBL" id="QGZ93426.1"/>
    </source>
</evidence>
<dbReference type="Proteomes" id="UP000431269">
    <property type="component" value="Chromosome"/>
</dbReference>
<keyword evidence="2" id="KW-1185">Reference proteome</keyword>
<dbReference type="KEGG" id="tsv:DSM104635_00236"/>
<sequence>MPATLAEPSTLPDYTHWARMARWSIPESAALSLDIDPEAIDTGDLADATRTALTKRVALVMNHARTGRLAHLVEPAGFLSWTASNAIPCSQRLKEAVKQHSGPIADWRHLAETLTTRCEAYEHRVVELESLLRARDEWTPAVAAKSKKPALSPNEARSVKKLILGMAMARYGYRPDGGRTQATRQIVESLAGFGITIDEQTALDWLRCSAGDIEHAIPD</sequence>
<accession>A0A6I6MK02</accession>
<dbReference type="EMBL" id="CP047045">
    <property type="protein sequence ID" value="QGZ93426.1"/>
    <property type="molecule type" value="Genomic_DNA"/>
</dbReference>
<proteinExistence type="predicted"/>
<gene>
    <name evidence="1" type="ORF">DSM104635_00236</name>
</gene>
<name>A0A6I6MK02_9CAUL</name>